<dbReference type="Pfam" id="PF13522">
    <property type="entry name" value="GATase_6"/>
    <property type="match status" value="1"/>
</dbReference>
<dbReference type="Proteomes" id="UP001200145">
    <property type="component" value="Unassembled WGS sequence"/>
</dbReference>
<feature type="domain" description="Glutamine amidotransferase type-2" evidence="8">
    <location>
        <begin position="2"/>
        <end position="209"/>
    </location>
</feature>
<accession>A0ABS9BGW0</accession>
<dbReference type="PANTHER" id="PTHR43284:SF1">
    <property type="entry name" value="ASPARAGINE SYNTHETASE"/>
    <property type="match status" value="1"/>
</dbReference>
<proteinExistence type="inferred from homology"/>
<dbReference type="InterPro" id="IPR029055">
    <property type="entry name" value="Ntn_hydrolases_N"/>
</dbReference>
<comment type="similarity">
    <text evidence="2">Belongs to the asparagine synthetase family.</text>
</comment>
<dbReference type="CDD" id="cd00712">
    <property type="entry name" value="AsnB"/>
    <property type="match status" value="1"/>
</dbReference>
<evidence type="ECO:0000256" key="3">
    <source>
        <dbReference type="ARBA" id="ARBA00012737"/>
    </source>
</evidence>
<keyword evidence="9" id="KW-0436">Ligase</keyword>
<keyword evidence="5" id="KW-0067">ATP-binding</keyword>
<dbReference type="EMBL" id="JAKEVY010000002">
    <property type="protein sequence ID" value="MCF1714796.1"/>
    <property type="molecule type" value="Genomic_DNA"/>
</dbReference>
<dbReference type="EC" id="6.3.5.4" evidence="3"/>
<organism evidence="9 10">
    <name type="scientific">Flavihumibacter fluminis</name>
    <dbReference type="NCBI Taxonomy" id="2909236"/>
    <lineage>
        <taxon>Bacteria</taxon>
        <taxon>Pseudomonadati</taxon>
        <taxon>Bacteroidota</taxon>
        <taxon>Chitinophagia</taxon>
        <taxon>Chitinophagales</taxon>
        <taxon>Chitinophagaceae</taxon>
        <taxon>Flavihumibacter</taxon>
    </lineage>
</organism>
<keyword evidence="10" id="KW-1185">Reference proteome</keyword>
<dbReference type="InterPro" id="IPR033738">
    <property type="entry name" value="AsnB_N"/>
</dbReference>
<evidence type="ECO:0000256" key="4">
    <source>
        <dbReference type="ARBA" id="ARBA00022741"/>
    </source>
</evidence>
<evidence type="ECO:0000256" key="1">
    <source>
        <dbReference type="ARBA" id="ARBA00005187"/>
    </source>
</evidence>
<dbReference type="InterPro" id="IPR051786">
    <property type="entry name" value="ASN_synthetase/amidase"/>
</dbReference>
<gene>
    <name evidence="9" type="primary">asnB</name>
    <name evidence="9" type="ORF">L0U88_09180</name>
</gene>
<evidence type="ECO:0000313" key="10">
    <source>
        <dbReference type="Proteomes" id="UP001200145"/>
    </source>
</evidence>
<evidence type="ECO:0000313" key="9">
    <source>
        <dbReference type="EMBL" id="MCF1714796.1"/>
    </source>
</evidence>
<keyword evidence="6" id="KW-0315">Glutamine amidotransferase</keyword>
<name>A0ABS9BGW0_9BACT</name>
<evidence type="ECO:0000256" key="7">
    <source>
        <dbReference type="ARBA" id="ARBA00048741"/>
    </source>
</evidence>
<reference evidence="9 10" key="1">
    <citation type="submission" date="2022-01" db="EMBL/GenBank/DDBJ databases">
        <title>Flavihumibacter sp. nov., isolated from sediment of a river.</title>
        <authorList>
            <person name="Liu H."/>
        </authorList>
    </citation>
    <scope>NUCLEOTIDE SEQUENCE [LARGE SCALE GENOMIC DNA]</scope>
    <source>
        <strain evidence="9 10">RY-1</strain>
    </source>
</reference>
<dbReference type="PROSITE" id="PS51278">
    <property type="entry name" value="GATASE_TYPE_2"/>
    <property type="match status" value="1"/>
</dbReference>
<dbReference type="Gene3D" id="3.60.20.10">
    <property type="entry name" value="Glutamine Phosphoribosylpyrophosphate, subunit 1, domain 1"/>
    <property type="match status" value="1"/>
</dbReference>
<sequence>MCGFAGFTGFADNQALAALANQCQAHRGPDNQSVWSDDYIALAHQRLSIIDLSERSNQPFHKGDYAIIFNGEIYNYQELQVQLQKDKQVNFITTGDTEVALEMFVQYGLKSLDQLIGMFAFAIYNKKTRELVLARDHFGIKPLFYTKIGSGLAFSSELKTLVKLPGFDKTIEPKALVSALNYSWVSGNQSMFRNCFKLPPGHYMLYHPDQRMEIVRYYDLQPVKNPAYQSEEAIIADIKSTVEASIARHMVADVPVSSFLSGGLDSSLISVLAKKSNPNLSTYTISTTSRDKQVEKMPDDEKYAQELANQFGFDHNVIEITPDIIRMLPDMVRTLDEPIGDPAAINTYIICKAARDKGVKVLLSGMGADEIFFGYRRQKATLLSMRFNQLPGFVRTAGKFTASLLPVKIGGKGFRFGRWAKRFFSLVSLPPSQTYMRSYSYYSPDQLRELVKPGYQEAIPALLKEHDELFNAKFKGDLVNQMCNTDLSMFMLGLNLTYTDRASMAASVEVRVPFIDKIVIEKAMQIPGEYKIYKKEPKYILKKVAESFLPKSIIYRPKAAFGAPIRSWISKDLRGMVDELLSKEVIEKRGILNFGAVKKLIEDDRRGVEDNAYQIYQLITLELWFREFLDN</sequence>
<comment type="catalytic activity">
    <reaction evidence="7">
        <text>L-aspartate + L-glutamine + ATP + H2O = L-asparagine + L-glutamate + AMP + diphosphate + H(+)</text>
        <dbReference type="Rhea" id="RHEA:12228"/>
        <dbReference type="ChEBI" id="CHEBI:15377"/>
        <dbReference type="ChEBI" id="CHEBI:15378"/>
        <dbReference type="ChEBI" id="CHEBI:29985"/>
        <dbReference type="ChEBI" id="CHEBI:29991"/>
        <dbReference type="ChEBI" id="CHEBI:30616"/>
        <dbReference type="ChEBI" id="CHEBI:33019"/>
        <dbReference type="ChEBI" id="CHEBI:58048"/>
        <dbReference type="ChEBI" id="CHEBI:58359"/>
        <dbReference type="ChEBI" id="CHEBI:456215"/>
        <dbReference type="EC" id="6.3.5.4"/>
    </reaction>
</comment>
<dbReference type="InterPro" id="IPR006426">
    <property type="entry name" value="Asn_synth_AEB"/>
</dbReference>
<evidence type="ECO:0000256" key="6">
    <source>
        <dbReference type="ARBA" id="ARBA00022962"/>
    </source>
</evidence>
<evidence type="ECO:0000256" key="2">
    <source>
        <dbReference type="ARBA" id="ARBA00005752"/>
    </source>
</evidence>
<dbReference type="InterPro" id="IPR017932">
    <property type="entry name" value="GATase_2_dom"/>
</dbReference>
<dbReference type="NCBIfam" id="TIGR01536">
    <property type="entry name" value="asn_synth_AEB"/>
    <property type="match status" value="1"/>
</dbReference>
<dbReference type="RefSeq" id="WP_234865749.1">
    <property type="nucleotide sequence ID" value="NZ_JAKEVY010000002.1"/>
</dbReference>
<comment type="pathway">
    <text evidence="1">Amino-acid biosynthesis; L-asparagine biosynthesis; L-asparagine from L-aspartate (L-Gln route): step 1/1.</text>
</comment>
<evidence type="ECO:0000256" key="5">
    <source>
        <dbReference type="ARBA" id="ARBA00022840"/>
    </source>
</evidence>
<dbReference type="PIRSF" id="PIRSF001589">
    <property type="entry name" value="Asn_synthetase_glu-h"/>
    <property type="match status" value="1"/>
</dbReference>
<dbReference type="Pfam" id="PF00733">
    <property type="entry name" value="Asn_synthase"/>
    <property type="match status" value="1"/>
</dbReference>
<dbReference type="PANTHER" id="PTHR43284">
    <property type="entry name" value="ASPARAGINE SYNTHETASE (GLUTAMINE-HYDROLYZING)"/>
    <property type="match status" value="1"/>
</dbReference>
<keyword evidence="4" id="KW-0547">Nucleotide-binding</keyword>
<dbReference type="GO" id="GO:0004066">
    <property type="term" value="F:asparagine synthase (glutamine-hydrolyzing) activity"/>
    <property type="evidence" value="ECO:0007669"/>
    <property type="project" value="UniProtKB-EC"/>
</dbReference>
<evidence type="ECO:0000259" key="8">
    <source>
        <dbReference type="PROSITE" id="PS51278"/>
    </source>
</evidence>
<dbReference type="SUPFAM" id="SSF56235">
    <property type="entry name" value="N-terminal nucleophile aminohydrolases (Ntn hydrolases)"/>
    <property type="match status" value="1"/>
</dbReference>
<dbReference type="CDD" id="cd01991">
    <property type="entry name" value="Asn_synthase_B_C"/>
    <property type="match status" value="1"/>
</dbReference>
<dbReference type="SUPFAM" id="SSF52402">
    <property type="entry name" value="Adenine nucleotide alpha hydrolases-like"/>
    <property type="match status" value="1"/>
</dbReference>
<dbReference type="InterPro" id="IPR014729">
    <property type="entry name" value="Rossmann-like_a/b/a_fold"/>
</dbReference>
<dbReference type="Gene3D" id="3.40.50.620">
    <property type="entry name" value="HUPs"/>
    <property type="match status" value="1"/>
</dbReference>
<dbReference type="InterPro" id="IPR001962">
    <property type="entry name" value="Asn_synthase"/>
</dbReference>
<protein>
    <recommendedName>
        <fullName evidence="3">asparagine synthase (glutamine-hydrolyzing)</fullName>
        <ecNumber evidence="3">6.3.5.4</ecNumber>
    </recommendedName>
</protein>
<comment type="caution">
    <text evidence="9">The sequence shown here is derived from an EMBL/GenBank/DDBJ whole genome shotgun (WGS) entry which is preliminary data.</text>
</comment>